<reference evidence="6" key="1">
    <citation type="journal article" date="2019" name="Int. J. Syst. Evol. Microbiol.">
        <title>The Global Catalogue of Microorganisms (GCM) 10K type strain sequencing project: providing services to taxonomists for standard genome sequencing and annotation.</title>
        <authorList>
            <consortium name="The Broad Institute Genomics Platform"/>
            <consortium name="The Broad Institute Genome Sequencing Center for Infectious Disease"/>
            <person name="Wu L."/>
            <person name="Ma J."/>
        </authorList>
    </citation>
    <scope>NUCLEOTIDE SEQUENCE [LARGE SCALE GENOMIC DNA]</scope>
    <source>
        <strain evidence="6">JCM 16961</strain>
    </source>
</reference>
<feature type="signal peptide" evidence="3">
    <location>
        <begin position="1"/>
        <end position="33"/>
    </location>
</feature>
<evidence type="ECO:0000256" key="2">
    <source>
        <dbReference type="SAM" id="MobiDB-lite"/>
    </source>
</evidence>
<evidence type="ECO:0000259" key="4">
    <source>
        <dbReference type="Pfam" id="PF03816"/>
    </source>
</evidence>
<feature type="compositionally biased region" description="Low complexity" evidence="2">
    <location>
        <begin position="46"/>
        <end position="60"/>
    </location>
</feature>
<dbReference type="Gene3D" id="3.40.630.190">
    <property type="entry name" value="LCP protein"/>
    <property type="match status" value="1"/>
</dbReference>
<dbReference type="PANTHER" id="PTHR33392">
    <property type="entry name" value="POLYISOPRENYL-TEICHOIC ACID--PEPTIDOGLYCAN TEICHOIC ACID TRANSFERASE TAGU"/>
    <property type="match status" value="1"/>
</dbReference>
<keyword evidence="6" id="KW-1185">Reference proteome</keyword>
<protein>
    <recommendedName>
        <fullName evidence="4">Cell envelope-related transcriptional attenuator domain-containing protein</fullName>
    </recommendedName>
</protein>
<accession>A0ABP7CLV3</accession>
<dbReference type="Pfam" id="PF03816">
    <property type="entry name" value="LytR_cpsA_psr"/>
    <property type="match status" value="1"/>
</dbReference>
<dbReference type="Proteomes" id="UP001501536">
    <property type="component" value="Unassembled WGS sequence"/>
</dbReference>
<dbReference type="RefSeq" id="WP_344878656.1">
    <property type="nucleotide sequence ID" value="NZ_BAABCJ010000001.1"/>
</dbReference>
<gene>
    <name evidence="5" type="ORF">GCM10022377_01900</name>
</gene>
<organism evidence="5 6">
    <name type="scientific">Zhihengliuella alba</name>
    <dbReference type="NCBI Taxonomy" id="547018"/>
    <lineage>
        <taxon>Bacteria</taxon>
        <taxon>Bacillati</taxon>
        <taxon>Actinomycetota</taxon>
        <taxon>Actinomycetes</taxon>
        <taxon>Micrococcales</taxon>
        <taxon>Micrococcaceae</taxon>
        <taxon>Zhihengliuella</taxon>
    </lineage>
</organism>
<evidence type="ECO:0000313" key="5">
    <source>
        <dbReference type="EMBL" id="GAA3693019.1"/>
    </source>
</evidence>
<dbReference type="NCBIfam" id="TIGR00350">
    <property type="entry name" value="lytR_cpsA_psr"/>
    <property type="match status" value="1"/>
</dbReference>
<dbReference type="InterPro" id="IPR050922">
    <property type="entry name" value="LytR/CpsA/Psr_CW_biosynth"/>
</dbReference>
<feature type="domain" description="Cell envelope-related transcriptional attenuator" evidence="4">
    <location>
        <begin position="192"/>
        <end position="304"/>
    </location>
</feature>
<proteinExistence type="inferred from homology"/>
<feature type="chain" id="PRO_5045163359" description="Cell envelope-related transcriptional attenuator domain-containing protein" evidence="3">
    <location>
        <begin position="34"/>
        <end position="395"/>
    </location>
</feature>
<evidence type="ECO:0000256" key="1">
    <source>
        <dbReference type="ARBA" id="ARBA00006068"/>
    </source>
</evidence>
<dbReference type="PANTHER" id="PTHR33392:SF6">
    <property type="entry name" value="POLYISOPRENYL-TEICHOIC ACID--PEPTIDOGLYCAN TEICHOIC ACID TRANSFERASE TAGU"/>
    <property type="match status" value="1"/>
</dbReference>
<feature type="region of interest" description="Disordered" evidence="2">
    <location>
        <begin position="37"/>
        <end position="65"/>
    </location>
</feature>
<evidence type="ECO:0000256" key="3">
    <source>
        <dbReference type="SAM" id="SignalP"/>
    </source>
</evidence>
<comment type="similarity">
    <text evidence="1">Belongs to the LytR/CpsA/Psr (LCP) family.</text>
</comment>
<dbReference type="PROSITE" id="PS51257">
    <property type="entry name" value="PROKAR_LIPOPROTEIN"/>
    <property type="match status" value="1"/>
</dbReference>
<evidence type="ECO:0000313" key="6">
    <source>
        <dbReference type="Proteomes" id="UP001501536"/>
    </source>
</evidence>
<keyword evidence="3" id="KW-0732">Signal</keyword>
<dbReference type="EMBL" id="BAABCJ010000001">
    <property type="protein sequence ID" value="GAA3693019.1"/>
    <property type="molecule type" value="Genomic_DNA"/>
</dbReference>
<name>A0ABP7CLV3_9MICC</name>
<comment type="caution">
    <text evidence="5">The sequence shown here is derived from an EMBL/GenBank/DDBJ whole genome shotgun (WGS) entry which is preliminary data.</text>
</comment>
<sequence>MRVLPRRLTERDPTGRPLAVLPVAALAGALALAGCSAAEPEPEPAPATTSAAPSTTPTPAVDTGDMPQALADLAVAWYSGGDAATGGPAAEAAAQREASADDVAVEATLGAWNEQKLAVLTSGDDVTLAVAGPGGWSIVGGWWPSLGIEEPVLGDQRHVLLIGSDAREKEGQKIDRARGDALQLLGANGAGGAGIVGIPRDLWVPIPGGGTAKINSALLQGGPEAQVQAVADATGIQPQGYILTGFEGFKSIVADLGGLTLDAPVPVKTVPEGTATLDPDDALMFVRERKTLPGGDFDRSFHQGVALLGFAAHVLGTGPGALAESLTLVDPHVQTNLTAEQALTFAAWTYRLDVQEVGHDVPEAPFGRSADGQSILVYDDGVQAVFDDFADGALQ</sequence>
<dbReference type="InterPro" id="IPR004474">
    <property type="entry name" value="LytR_CpsA_psr"/>
</dbReference>